<feature type="region of interest" description="Disordered" evidence="4">
    <location>
        <begin position="1035"/>
        <end position="1059"/>
    </location>
</feature>
<feature type="region of interest" description="Disordered" evidence="4">
    <location>
        <begin position="466"/>
        <end position="608"/>
    </location>
</feature>
<feature type="compositionally biased region" description="Basic and acidic residues" evidence="4">
    <location>
        <begin position="955"/>
        <end position="969"/>
    </location>
</feature>
<reference evidence="7" key="2">
    <citation type="submission" date="2025-08" db="UniProtKB">
        <authorList>
            <consortium name="Ensembl"/>
        </authorList>
    </citation>
    <scope>IDENTIFICATION</scope>
</reference>
<evidence type="ECO:0000256" key="4">
    <source>
        <dbReference type="SAM" id="MobiDB-lite"/>
    </source>
</evidence>
<dbReference type="InterPro" id="IPR018834">
    <property type="entry name" value="DNA/RNA-bd_Est1-type"/>
</dbReference>
<reference evidence="7" key="3">
    <citation type="submission" date="2025-09" db="UniProtKB">
        <authorList>
            <consortium name="Ensembl"/>
        </authorList>
    </citation>
    <scope>IDENTIFICATION</scope>
</reference>
<dbReference type="Gene3D" id="1.25.40.10">
    <property type="entry name" value="Tetratricopeptide repeat domain"/>
    <property type="match status" value="1"/>
</dbReference>
<evidence type="ECO:0000259" key="6">
    <source>
        <dbReference type="Pfam" id="PF10374"/>
    </source>
</evidence>
<organism evidence="7 8">
    <name type="scientific">Electrophorus electricus</name>
    <name type="common">Electric eel</name>
    <name type="synonym">Gymnotus electricus</name>
    <dbReference type="NCBI Taxonomy" id="8005"/>
    <lineage>
        <taxon>Eukaryota</taxon>
        <taxon>Metazoa</taxon>
        <taxon>Chordata</taxon>
        <taxon>Craniata</taxon>
        <taxon>Vertebrata</taxon>
        <taxon>Euteleostomi</taxon>
        <taxon>Actinopterygii</taxon>
        <taxon>Neopterygii</taxon>
        <taxon>Teleostei</taxon>
        <taxon>Ostariophysi</taxon>
        <taxon>Gymnotiformes</taxon>
        <taxon>Gymnotoidei</taxon>
        <taxon>Gymnotidae</taxon>
        <taxon>Electrophorus</taxon>
    </lineage>
</organism>
<feature type="compositionally biased region" description="Pro residues" evidence="4">
    <location>
        <begin position="695"/>
        <end position="711"/>
    </location>
</feature>
<dbReference type="Proteomes" id="UP000314983">
    <property type="component" value="Chromosome 18"/>
</dbReference>
<dbReference type="Pfam" id="PF10373">
    <property type="entry name" value="EST1_DNA_bind"/>
    <property type="match status" value="1"/>
</dbReference>
<comment type="subcellular location">
    <subcellularLocation>
        <location evidence="2">Nucleus</location>
    </subcellularLocation>
</comment>
<feature type="coiled-coil region" evidence="3">
    <location>
        <begin position="262"/>
        <end position="293"/>
    </location>
</feature>
<evidence type="ECO:0000313" key="7">
    <source>
        <dbReference type="Ensembl" id="ENSEEEP00000056919.1"/>
    </source>
</evidence>
<dbReference type="InterPro" id="IPR045153">
    <property type="entry name" value="Est1/Ebs1-like"/>
</dbReference>
<evidence type="ECO:0000256" key="2">
    <source>
        <dbReference type="RuleBase" id="RU369098"/>
    </source>
</evidence>
<dbReference type="GO" id="GO:0000184">
    <property type="term" value="P:nuclear-transcribed mRNA catabolic process, nonsense-mediated decay"/>
    <property type="evidence" value="ECO:0007669"/>
    <property type="project" value="UniProtKB-KW"/>
</dbReference>
<protein>
    <recommendedName>
        <fullName evidence="2">Nonsense-mediated mRNA decay factor</fullName>
    </recommendedName>
</protein>
<evidence type="ECO:0000259" key="5">
    <source>
        <dbReference type="Pfam" id="PF10373"/>
    </source>
</evidence>
<accession>A0AAY5EK13</accession>
<feature type="domain" description="Telomerase activating protein Est1-like N-terminal" evidence="6">
    <location>
        <begin position="55"/>
        <end position="168"/>
    </location>
</feature>
<gene>
    <name evidence="7" type="primary">SMG7</name>
</gene>
<feature type="compositionally biased region" description="Basic and acidic residues" evidence="4">
    <location>
        <begin position="553"/>
        <end position="592"/>
    </location>
</feature>
<keyword evidence="1 2" id="KW-0866">Nonsense-mediated mRNA decay</keyword>
<evidence type="ECO:0000256" key="3">
    <source>
        <dbReference type="SAM" id="Coils"/>
    </source>
</evidence>
<proteinExistence type="predicted"/>
<sequence>IFCLFLFWSRQAETLKADMTDSKLGAAEVWTSRQALQDLYQKMLVTDLEYALDKKVEQDLWNHAFKNQITTLQSQAKNRANPNRSEVQANLSLFLEAASGFYTQLLQELCTVFNVDLPCRVKSSQLGIISNKQSSTSAIVKPQPSSCSYICQHCLVHLGDIARYRNQTSQAESYYRHAAQLVPSNGQPYNQLAILASSKGDHLTTIFYYCRSIAVKFPFPAASTNLQKALSKALESRDEIKTKWTVSDFIKAFIKFHGHVYLSKSLEKLSALREKLEEQFQRLILQKAFSSQQLVHITVINLFELHHLRDFSNEPDGQSISSDEQISWLQLLGLFMSFLGGMCSRALLNKNQEETRGECPLPAIKVSLDWLRLRPGVFTESAVDQRHTRLLLGDVLTWPLLLDFSMGHQGIVVGKESLTVLARHQRLINLGKWVADNQPGLIQCRFSDGLIVFLTDIPELVVEEPQEKDPAVLQESSNGEQNPHEGSLGLKSVLSMGKSQNSSMDAGERPVVTFKENIKPREQSREHSRGQPQRDGGKERAGFGKGTGAPAKSEPKKEGKRKSEAKKNCHEKAADAGKQSEMRKTPVSEARKTPVTQTQTTCSSQFIPIHHPGAFPPLPSRPGFPPPAYVIPPPVAFSMNPGFTFPAGVSVPTPFLQPASHPQSASQVQSGKPSHIPYSQQRPSGPGALTQGPAQTPPQAPPQQTQPPPTQPSKQNLQQTPAGQMWSQHHAPPSMPKMPMPVKQPFFMSGPDHMKLFDHSMPTAVPMQAPQATMDKKLNFPEVKMQDFYWEAPYRMGEGRGGMNERMAKHQPAVFCPDQETTPRGPPYEVCMLLPLYSALNMDQKSLDRVDVYYFNVQQCRVFAYQNNSIFSEAYGKNMAPAAKPDVPMMHQEPSLYSLFEGTPWSPSLPATSDHSTPASQSPHSSNPSSLPSSPPTHSHGTLPFSNFGPIGTPDSRERRAADRWKPEKTGVSGFGLDYLPTGPTSSAPETSSWNQGPAPNSWAVQDIPMEDASSVLLDSFKSIWSSSMMQPGPSALEQLLMQQKQKQQRGHRAMNPPH</sequence>
<dbReference type="PANTHER" id="PTHR15696:SF5">
    <property type="entry name" value="NONSENSE-MEDIATED MRNA DECAY FACTOR SMG7"/>
    <property type="match status" value="1"/>
</dbReference>
<comment type="function">
    <text evidence="2">Plays a role in nonsense-mediated mRNA decay.</text>
</comment>
<keyword evidence="2" id="KW-0539">Nucleus</keyword>
<keyword evidence="8" id="KW-1185">Reference proteome</keyword>
<feature type="compositionally biased region" description="Polar residues" evidence="4">
    <location>
        <begin position="660"/>
        <end position="683"/>
    </location>
</feature>
<feature type="compositionally biased region" description="Basic and acidic residues" evidence="4">
    <location>
        <begin position="516"/>
        <end position="529"/>
    </location>
</feature>
<dbReference type="SUPFAM" id="SSF48452">
    <property type="entry name" value="TPR-like"/>
    <property type="match status" value="1"/>
</dbReference>
<dbReference type="GO" id="GO:0042162">
    <property type="term" value="F:telomeric DNA binding"/>
    <property type="evidence" value="ECO:0007669"/>
    <property type="project" value="TreeGrafter"/>
</dbReference>
<dbReference type="PANTHER" id="PTHR15696">
    <property type="entry name" value="SMG-7 SUPPRESSOR WITH MORPHOLOGICAL EFFECT ON GENITALIA PROTEIN 7"/>
    <property type="match status" value="1"/>
</dbReference>
<evidence type="ECO:0000313" key="8">
    <source>
        <dbReference type="Proteomes" id="UP000314983"/>
    </source>
</evidence>
<dbReference type="Pfam" id="PF10374">
    <property type="entry name" value="EST1"/>
    <property type="match status" value="1"/>
</dbReference>
<reference evidence="7 8" key="1">
    <citation type="submission" date="2020-05" db="EMBL/GenBank/DDBJ databases">
        <title>Electrophorus electricus (electric eel) genome, fEleEle1, primary haplotype.</title>
        <authorList>
            <person name="Myers G."/>
            <person name="Meyer A."/>
            <person name="Fedrigo O."/>
            <person name="Formenti G."/>
            <person name="Rhie A."/>
            <person name="Tracey A."/>
            <person name="Sims Y."/>
            <person name="Jarvis E.D."/>
        </authorList>
    </citation>
    <scope>NUCLEOTIDE SEQUENCE [LARGE SCALE GENOMIC DNA]</scope>
</reference>
<evidence type="ECO:0000256" key="1">
    <source>
        <dbReference type="ARBA" id="ARBA00023161"/>
    </source>
</evidence>
<feature type="region of interest" description="Disordered" evidence="4">
    <location>
        <begin position="907"/>
        <end position="1001"/>
    </location>
</feature>
<dbReference type="AlphaFoldDB" id="A0AAY5EK13"/>
<feature type="domain" description="DNA/RNA-binding" evidence="5">
    <location>
        <begin position="171"/>
        <end position="380"/>
    </location>
</feature>
<dbReference type="GO" id="GO:0005697">
    <property type="term" value="C:telomerase holoenzyme complex"/>
    <property type="evidence" value="ECO:0007669"/>
    <property type="project" value="TreeGrafter"/>
</dbReference>
<feature type="region of interest" description="Disordered" evidence="4">
    <location>
        <begin position="654"/>
        <end position="739"/>
    </location>
</feature>
<dbReference type="GeneTree" id="ENSGT00940000158333"/>
<feature type="compositionally biased region" description="Polar residues" evidence="4">
    <location>
        <begin position="713"/>
        <end position="727"/>
    </location>
</feature>
<dbReference type="InterPro" id="IPR019458">
    <property type="entry name" value="Est1-like_N"/>
</dbReference>
<name>A0AAY5EK13_ELEEL</name>
<feature type="compositionally biased region" description="Polar residues" evidence="4">
    <location>
        <begin position="907"/>
        <end position="917"/>
    </location>
</feature>
<feature type="compositionally biased region" description="Polar residues" evidence="4">
    <location>
        <begin position="983"/>
        <end position="999"/>
    </location>
</feature>
<dbReference type="GO" id="GO:0070034">
    <property type="term" value="F:telomerase RNA binding"/>
    <property type="evidence" value="ECO:0007669"/>
    <property type="project" value="TreeGrafter"/>
</dbReference>
<dbReference type="InterPro" id="IPR011990">
    <property type="entry name" value="TPR-like_helical_dom_sf"/>
</dbReference>
<dbReference type="Ensembl" id="ENSEEET00000061589.1">
    <property type="protein sequence ID" value="ENSEEEP00000056919.1"/>
    <property type="gene ID" value="ENSEEEG00000004370.2"/>
</dbReference>
<feature type="compositionally biased region" description="Polar residues" evidence="4">
    <location>
        <begin position="594"/>
        <end position="606"/>
    </location>
</feature>
<keyword evidence="3" id="KW-0175">Coiled coil</keyword>
<feature type="compositionally biased region" description="Low complexity" evidence="4">
    <location>
        <begin position="918"/>
        <end position="940"/>
    </location>
</feature>